<evidence type="ECO:0000313" key="6">
    <source>
        <dbReference type="EMBL" id="ALJ03927.1"/>
    </source>
</evidence>
<name>A0A0P0CD51_9FLAO</name>
<dbReference type="InterPro" id="IPR026444">
    <property type="entry name" value="Secre_tail"/>
</dbReference>
<evidence type="ECO:0000256" key="1">
    <source>
        <dbReference type="ARBA" id="ARBA00022614"/>
    </source>
</evidence>
<keyword evidence="7" id="KW-1185">Reference proteome</keyword>
<dbReference type="InterPro" id="IPR012334">
    <property type="entry name" value="Pectin_lyas_fold"/>
</dbReference>
<dbReference type="RefSeq" id="WP_054724145.1">
    <property type="nucleotide sequence ID" value="NZ_CP012898.1"/>
</dbReference>
<feature type="chain" id="PRO_5006042519" description="Secretion system C-terminal sorting domain-containing protein" evidence="4">
    <location>
        <begin position="22"/>
        <end position="866"/>
    </location>
</feature>
<dbReference type="NCBIfam" id="TIGR04183">
    <property type="entry name" value="Por_Secre_tail"/>
    <property type="match status" value="1"/>
</dbReference>
<dbReference type="SUPFAM" id="SSF51126">
    <property type="entry name" value="Pectin lyase-like"/>
    <property type="match status" value="1"/>
</dbReference>
<evidence type="ECO:0000256" key="4">
    <source>
        <dbReference type="SAM" id="SignalP"/>
    </source>
</evidence>
<dbReference type="GO" id="GO:0035591">
    <property type="term" value="F:signaling adaptor activity"/>
    <property type="evidence" value="ECO:0007669"/>
    <property type="project" value="TreeGrafter"/>
</dbReference>
<dbReference type="EMBL" id="CP012898">
    <property type="protein sequence ID" value="ALJ03927.1"/>
    <property type="molecule type" value="Genomic_DNA"/>
</dbReference>
<dbReference type="SUPFAM" id="SSF52058">
    <property type="entry name" value="L domain-like"/>
    <property type="match status" value="1"/>
</dbReference>
<dbReference type="STRING" id="1736674.APS56_01620"/>
<dbReference type="Pfam" id="PF23952">
    <property type="entry name" value="LRR_EndoS"/>
    <property type="match status" value="1"/>
</dbReference>
<dbReference type="Pfam" id="PF18962">
    <property type="entry name" value="Por_Secre_tail"/>
    <property type="match status" value="1"/>
</dbReference>
<dbReference type="PANTHER" id="PTHR47566:SF1">
    <property type="entry name" value="PROTEIN NUD1"/>
    <property type="match status" value="1"/>
</dbReference>
<gene>
    <name evidence="6" type="ORF">APS56_01620</name>
</gene>
<dbReference type="Gene3D" id="2.160.20.10">
    <property type="entry name" value="Single-stranded right-handed beta-helix, Pectin lyase-like"/>
    <property type="match status" value="1"/>
</dbReference>
<dbReference type="PATRIC" id="fig|1736674.3.peg.340"/>
<dbReference type="InterPro" id="IPR011050">
    <property type="entry name" value="Pectin_lyase_fold/virulence"/>
</dbReference>
<accession>A0A0P0CD51</accession>
<dbReference type="KEGG" id="ahz:APS56_01620"/>
<dbReference type="OrthoDB" id="8901262at2"/>
<sequence length="866" mass="93803">MKKTLLFLTFLIATASYSIHAQNVNIPDANFKAYLVGNPAINTNGDSEISVTEAQAFSGELLINGLSISDLTGIEKFINITRLDCYNNNLTSLDVSNNLALTRLDCYSNNLTSLDVSNNLALTRLHCSDNQIETLDISANTLITDIQCHNNGVLSELNIANGNNSNINWMKAYGNSLSCIQIDAGFTPPADEGIYSQGWTKGSSAIYSEDCVALNQIVNIPDANFKSYLVNNNSINLNGDTEISVAEAQATTELFINGLSISDLTGIEAFTNLTRLDCYTNNLTTIDVSNNLSLTRLHCADNQIETLDISANTQITDIQCHNNGVLYQLNIANGNNSNINWMKAYGNPSLTCIQVDAGFSPPANSGQYVAGWTKDNQTSYSENCIPAVYYVDANATGANDGSSWTDAFTNVTDALALTNLNDAVWVAKGTYTLADKNTPIAVSTNEVDIIGGFAGTESTLVDRDLTAIHTINATIFTGDINGDDISGDFSSNKTDNAERLFEVTASDVTFDGIIFENIYDTSTSGGVEENGVIFIPNSSSINNLKIKNSVIRNNYSNDYLLKIRTLNGGLLIENTKFVNNTIVNKGLVYVQSDSTNGYIFTRWANVLVADNDINVAALDIYRSDWNNGNTLDVVINNSTFVNNDYNGTYGNSITASGNGSVNLNVNNSIFWENTVNGAAATRDISYGAERYYDVFIKNTIAAVPSNAGTYGTFSTTDLTTLDPATDNLNLDAEYKPTSASNYIIDQGDNSLYDVALFGDLDLSGNERIINTTIDLGAYEYNSTLGIDDVSLNTNSVKLYPNPASDKLFISTTAQVERLVIYNINGQLVKQTNALANGVDVSQLPSGLYMVQIQTNINTTTQKFLKK</sequence>
<dbReference type="Gene3D" id="3.80.10.10">
    <property type="entry name" value="Ribonuclease Inhibitor"/>
    <property type="match status" value="2"/>
</dbReference>
<evidence type="ECO:0000259" key="5">
    <source>
        <dbReference type="Pfam" id="PF18962"/>
    </source>
</evidence>
<evidence type="ECO:0000256" key="2">
    <source>
        <dbReference type="ARBA" id="ARBA00022729"/>
    </source>
</evidence>
<dbReference type="InterPro" id="IPR052574">
    <property type="entry name" value="CDIRP"/>
</dbReference>
<evidence type="ECO:0000256" key="3">
    <source>
        <dbReference type="ARBA" id="ARBA00022737"/>
    </source>
</evidence>
<feature type="signal peptide" evidence="4">
    <location>
        <begin position="1"/>
        <end position="21"/>
    </location>
</feature>
<keyword evidence="1" id="KW-0433">Leucine-rich repeat</keyword>
<dbReference type="Proteomes" id="UP000057981">
    <property type="component" value="Chromosome"/>
</dbReference>
<reference evidence="6 7" key="1">
    <citation type="submission" date="2015-10" db="EMBL/GenBank/DDBJ databases">
        <authorList>
            <person name="Gilbert D.G."/>
        </authorList>
    </citation>
    <scope>NUCLEOTIDE SEQUENCE [LARGE SCALE GENOMIC DNA]</scope>
    <source>
        <strain evidence="7">HZ-22</strain>
    </source>
</reference>
<proteinExistence type="predicted"/>
<evidence type="ECO:0000313" key="7">
    <source>
        <dbReference type="Proteomes" id="UP000057981"/>
    </source>
</evidence>
<dbReference type="SMART" id="SM00710">
    <property type="entry name" value="PbH1"/>
    <property type="match status" value="7"/>
</dbReference>
<feature type="domain" description="Secretion system C-terminal sorting" evidence="5">
    <location>
        <begin position="798"/>
        <end position="863"/>
    </location>
</feature>
<protein>
    <recommendedName>
        <fullName evidence="5">Secretion system C-terminal sorting domain-containing protein</fullName>
    </recommendedName>
</protein>
<dbReference type="PANTHER" id="PTHR47566">
    <property type="match status" value="1"/>
</dbReference>
<dbReference type="InterPro" id="IPR032675">
    <property type="entry name" value="LRR_dom_sf"/>
</dbReference>
<dbReference type="InterPro" id="IPR006626">
    <property type="entry name" value="PbH1"/>
</dbReference>
<organism evidence="6 7">
    <name type="scientific">Pseudalgibacter alginicilyticus</name>
    <dbReference type="NCBI Taxonomy" id="1736674"/>
    <lineage>
        <taxon>Bacteria</taxon>
        <taxon>Pseudomonadati</taxon>
        <taxon>Bacteroidota</taxon>
        <taxon>Flavobacteriia</taxon>
        <taxon>Flavobacteriales</taxon>
        <taxon>Flavobacteriaceae</taxon>
        <taxon>Pseudalgibacter</taxon>
    </lineage>
</organism>
<keyword evidence="3" id="KW-0677">Repeat</keyword>
<keyword evidence="2 4" id="KW-0732">Signal</keyword>
<dbReference type="AlphaFoldDB" id="A0A0P0CD51"/>